<name>A0AAF1K6X2_9PROT</name>
<dbReference type="SUPFAM" id="SSF53955">
    <property type="entry name" value="Lysozyme-like"/>
    <property type="match status" value="1"/>
</dbReference>
<organism evidence="3 4">
    <name type="scientific">Plastoroseomonas arctica</name>
    <dbReference type="NCBI Taxonomy" id="1509237"/>
    <lineage>
        <taxon>Bacteria</taxon>
        <taxon>Pseudomonadati</taxon>
        <taxon>Pseudomonadota</taxon>
        <taxon>Alphaproteobacteria</taxon>
        <taxon>Acetobacterales</taxon>
        <taxon>Acetobacteraceae</taxon>
        <taxon>Plastoroseomonas</taxon>
    </lineage>
</organism>
<dbReference type="EMBL" id="JAAEDH010000030">
    <property type="protein sequence ID" value="MBR0657290.1"/>
    <property type="molecule type" value="Genomic_DNA"/>
</dbReference>
<dbReference type="Proteomes" id="UP001196068">
    <property type="component" value="Unassembled WGS sequence"/>
</dbReference>
<feature type="domain" description="Transglycosylase SLT" evidence="2">
    <location>
        <begin position="92"/>
        <end position="206"/>
    </location>
</feature>
<accession>A0AAF1K6X2</accession>
<sequence length="253" mass="26975">MPAEAQTSTARRHASRPPVARPIAFSRPLDIVVDPLAAGPRLTLPQGARLPQSTPLPTSLPPWVATPSIPSITDAGLAARGSPRAACLTALRSAERRHNLPPGLLVAIALNESGLHAHALSIRGRAYFPDTRAEADRLLLASGGGSVMAGCLQINAGVHARGQTWPLDPRAAADWAANFLTTNHQRTGDWAEVLRRWHGASARNAGTYLCRVRGKLEVVQPDSPIFAEQRCAPANMARLRQNGAAHLEIAEAR</sequence>
<protein>
    <submittedName>
        <fullName evidence="3">Lytic transglycosylase domain-containing protein</fullName>
    </submittedName>
</protein>
<evidence type="ECO:0000256" key="1">
    <source>
        <dbReference type="ARBA" id="ARBA00009387"/>
    </source>
</evidence>
<comment type="similarity">
    <text evidence="1">Belongs to the virb1 family.</text>
</comment>
<gene>
    <name evidence="3" type="ORF">GXW79_19595</name>
</gene>
<keyword evidence="4" id="KW-1185">Reference proteome</keyword>
<evidence type="ECO:0000313" key="3">
    <source>
        <dbReference type="EMBL" id="MBR0657290.1"/>
    </source>
</evidence>
<evidence type="ECO:0000313" key="4">
    <source>
        <dbReference type="Proteomes" id="UP001196068"/>
    </source>
</evidence>
<dbReference type="AlphaFoldDB" id="A0AAF1K6X2"/>
<proteinExistence type="inferred from homology"/>
<comment type="caution">
    <text evidence="3">The sequence shown here is derived from an EMBL/GenBank/DDBJ whole genome shotgun (WGS) entry which is preliminary data.</text>
</comment>
<reference evidence="3" key="2">
    <citation type="journal article" date="2021" name="Syst. Appl. Microbiol.">
        <title>Roseomonas hellenica sp. nov., isolated from roots of wild-growing Alkanna tinctoria.</title>
        <authorList>
            <person name="Rat A."/>
            <person name="Naranjo H.D."/>
            <person name="Lebbe L."/>
            <person name="Cnockaert M."/>
            <person name="Krigas N."/>
            <person name="Grigoriadou K."/>
            <person name="Maloupa E."/>
            <person name="Willems A."/>
        </authorList>
    </citation>
    <scope>NUCLEOTIDE SEQUENCE</scope>
    <source>
        <strain evidence="3">LMG 28251</strain>
    </source>
</reference>
<evidence type="ECO:0000259" key="2">
    <source>
        <dbReference type="Pfam" id="PF01464"/>
    </source>
</evidence>
<dbReference type="InterPro" id="IPR008258">
    <property type="entry name" value="Transglycosylase_SLT_dom_1"/>
</dbReference>
<dbReference type="InterPro" id="IPR023346">
    <property type="entry name" value="Lysozyme-like_dom_sf"/>
</dbReference>
<reference evidence="3" key="1">
    <citation type="submission" date="2020-01" db="EMBL/GenBank/DDBJ databases">
        <authorList>
            <person name="Rat A."/>
        </authorList>
    </citation>
    <scope>NUCLEOTIDE SEQUENCE</scope>
    <source>
        <strain evidence="3">LMG 28251</strain>
    </source>
</reference>
<dbReference type="Pfam" id="PF01464">
    <property type="entry name" value="SLT"/>
    <property type="match status" value="1"/>
</dbReference>
<dbReference type="Gene3D" id="1.10.530.10">
    <property type="match status" value="1"/>
</dbReference>